<evidence type="ECO:0000313" key="3">
    <source>
        <dbReference type="Proteomes" id="UP001357485"/>
    </source>
</evidence>
<feature type="compositionally biased region" description="Low complexity" evidence="1">
    <location>
        <begin position="41"/>
        <end position="55"/>
    </location>
</feature>
<comment type="caution">
    <text evidence="2">The sequence shown here is derived from an EMBL/GenBank/DDBJ whole genome shotgun (WGS) entry which is preliminary data.</text>
</comment>
<evidence type="ECO:0000313" key="2">
    <source>
        <dbReference type="EMBL" id="KAK5025517.1"/>
    </source>
</evidence>
<dbReference type="EMBL" id="JAVRRA010028890">
    <property type="protein sequence ID" value="KAK5025517.1"/>
    <property type="molecule type" value="Genomic_DNA"/>
</dbReference>
<sequence length="143" mass="14302">PAPLHEPGPRAPQAARMGRRPRRLPAQHRPAGRQLQSVLLPGGSAAGAQPPARSPLQRPNGVRAGAPRHAAQRQRPPDQPAGAEVQEGEVGGAGAGARARPWPAARGARGRAGHADAGRGGAGAGGAGQGRDGRGRGRGAEEG</sequence>
<feature type="compositionally biased region" description="Basic residues" evidence="1">
    <location>
        <begin position="17"/>
        <end position="26"/>
    </location>
</feature>
<accession>A0ABR0IT29</accession>
<feature type="non-terminal residue" evidence="2">
    <location>
        <position position="1"/>
    </location>
</feature>
<gene>
    <name evidence="2" type="ORF">LTR16_012284</name>
</gene>
<evidence type="ECO:0000256" key="1">
    <source>
        <dbReference type="SAM" id="MobiDB-lite"/>
    </source>
</evidence>
<feature type="compositionally biased region" description="Pro residues" evidence="1">
    <location>
        <begin position="1"/>
        <end position="10"/>
    </location>
</feature>
<feature type="compositionally biased region" description="Low complexity" evidence="1">
    <location>
        <begin position="96"/>
        <end position="107"/>
    </location>
</feature>
<organism evidence="2 3">
    <name type="scientific">Cryomyces antarcticus</name>
    <dbReference type="NCBI Taxonomy" id="329879"/>
    <lineage>
        <taxon>Eukaryota</taxon>
        <taxon>Fungi</taxon>
        <taxon>Dikarya</taxon>
        <taxon>Ascomycota</taxon>
        <taxon>Pezizomycotina</taxon>
        <taxon>Dothideomycetes</taxon>
        <taxon>Dothideomycetes incertae sedis</taxon>
        <taxon>Cryomyces</taxon>
    </lineage>
</organism>
<dbReference type="Proteomes" id="UP001357485">
    <property type="component" value="Unassembled WGS sequence"/>
</dbReference>
<reference evidence="2 3" key="1">
    <citation type="submission" date="2023-08" db="EMBL/GenBank/DDBJ databases">
        <title>Black Yeasts Isolated from many extreme environments.</title>
        <authorList>
            <person name="Coleine C."/>
            <person name="Stajich J.E."/>
            <person name="Selbmann L."/>
        </authorList>
    </citation>
    <scope>NUCLEOTIDE SEQUENCE [LARGE SCALE GENOMIC DNA]</scope>
    <source>
        <strain evidence="2 3">CCFEE 536</strain>
    </source>
</reference>
<protein>
    <submittedName>
        <fullName evidence="2">Uncharacterized protein</fullName>
    </submittedName>
</protein>
<keyword evidence="3" id="KW-1185">Reference proteome</keyword>
<feature type="compositionally biased region" description="Basic and acidic residues" evidence="1">
    <location>
        <begin position="131"/>
        <end position="143"/>
    </location>
</feature>
<feature type="non-terminal residue" evidence="2">
    <location>
        <position position="143"/>
    </location>
</feature>
<feature type="region of interest" description="Disordered" evidence="1">
    <location>
        <begin position="1"/>
        <end position="143"/>
    </location>
</feature>
<feature type="compositionally biased region" description="Gly residues" evidence="1">
    <location>
        <begin position="118"/>
        <end position="130"/>
    </location>
</feature>
<proteinExistence type="predicted"/>
<name>A0ABR0IT29_9PEZI</name>